<organism evidence="1 2">
    <name type="scientific">Ignatzschineria rhizosphaerae</name>
    <dbReference type="NCBI Taxonomy" id="2923279"/>
    <lineage>
        <taxon>Bacteria</taxon>
        <taxon>Pseudomonadati</taxon>
        <taxon>Pseudomonadota</taxon>
        <taxon>Gammaproteobacteria</taxon>
        <taxon>Cardiobacteriales</taxon>
        <taxon>Ignatzschineriaceae</taxon>
        <taxon>Ignatzschineria</taxon>
    </lineage>
</organism>
<proteinExistence type="predicted"/>
<reference evidence="1 2" key="1">
    <citation type="submission" date="2022-03" db="EMBL/GenBank/DDBJ databases">
        <title>Ignatzschineria rhizosphaerae HR5S32.</title>
        <authorList>
            <person name="Sun J.Q."/>
            <person name="Feng J.Y."/>
        </authorList>
    </citation>
    <scope>NUCLEOTIDE SEQUENCE [LARGE SCALE GENOMIC DNA]</scope>
    <source>
        <strain evidence="1 2">HR5S32</strain>
    </source>
</reference>
<dbReference type="RefSeq" id="WP_242148748.1">
    <property type="nucleotide sequence ID" value="NZ_CP093379.1"/>
</dbReference>
<protein>
    <submittedName>
        <fullName evidence="1">Uncharacterized protein</fullName>
    </submittedName>
</protein>
<gene>
    <name evidence="1" type="ORF">MMG00_12235</name>
</gene>
<evidence type="ECO:0000313" key="2">
    <source>
        <dbReference type="Proteomes" id="UP000829542"/>
    </source>
</evidence>
<sequence>MNLMNYSKDKFEKSQKMEVLYPTGAKSGGVIYIRSLKSKAVQTKIDEIAKLNNQVKAQGVGAAVDNDIEIACEIVDSIDGFTIEEADNTIGFELSDGNKIVSTRENIKLLLENFPFIRSQIAVKAQDDNFFYKSSETEQKTA</sequence>
<accession>A0ABY3WZB2</accession>
<dbReference type="EMBL" id="CP093379">
    <property type="protein sequence ID" value="UNM95954.1"/>
    <property type="molecule type" value="Genomic_DNA"/>
</dbReference>
<name>A0ABY3WZB2_9GAMM</name>
<dbReference type="Proteomes" id="UP000829542">
    <property type="component" value="Chromosome"/>
</dbReference>
<keyword evidence="2" id="KW-1185">Reference proteome</keyword>
<evidence type="ECO:0000313" key="1">
    <source>
        <dbReference type="EMBL" id="UNM95954.1"/>
    </source>
</evidence>